<dbReference type="SUPFAM" id="SSF53756">
    <property type="entry name" value="UDP-Glycosyltransferase/glycogen phosphorylase"/>
    <property type="match status" value="1"/>
</dbReference>
<feature type="region of interest" description="Disordered" evidence="3">
    <location>
        <begin position="239"/>
        <end position="264"/>
    </location>
</feature>
<dbReference type="PANTHER" id="PTHR48043">
    <property type="entry name" value="EG:EG0003.4 PROTEIN-RELATED"/>
    <property type="match status" value="1"/>
</dbReference>
<name>A0A3S4AL35_9PEZI</name>
<sequence length="579" mass="62536">MGSTTPPKRVLLLTNSEHGQANVFLATSYALLTLEDEDVEVHFASFPPIRSFVSSTSEYAQHTKPGARPIVFHTIEGVDMVSAWTRPEIEAEQAALKHRSCIALINAIRRTLVLLKVTLPWTGPEFVQIFHSVTDIIQEVQADIIAVDPAFSPALTAIRSLNARFIVLSPNTIKDFAMPLQPNGDALWKYPCLGTNYPYPIPRSLIATNILLILVCLVVSLLDPNRRRLAAYLRHHMQQPHGTGGGDSRNGHPNGSSNGDGGNNAVRLTTLADLSLNAPALGAKFLVANLPEIEFPLRVVPTHVVPCGPILRPARPVAEVDPALAEWLRGHPGSGEGGGGGGGGGGSRPAAVAAPAVVYINMGTHVFFDEVMAGEMARAVRVLLDRAMEKGWCREQEDNGVDERVFGKDSVVERVLGEEVRRGVVRIVEWMEAEPTAVLESGAVVCAVHHGGANSFLESVSAGVPQVVLPMWMDTYDFARRAELLGIGRWGNRRANKLCEGSELGEVLADVVVSERSVAYAQRAKELADLCKKLGGGRVIAARHILSEIKTTSAIRPLLPSEGENESDPLLKDRTGESR</sequence>
<evidence type="ECO:0000313" key="5">
    <source>
        <dbReference type="Proteomes" id="UP000289323"/>
    </source>
</evidence>
<evidence type="ECO:0000256" key="1">
    <source>
        <dbReference type="ARBA" id="ARBA00022676"/>
    </source>
</evidence>
<evidence type="ECO:0000313" key="4">
    <source>
        <dbReference type="EMBL" id="SPQ20259.1"/>
    </source>
</evidence>
<dbReference type="Proteomes" id="UP000289323">
    <property type="component" value="Unassembled WGS sequence"/>
</dbReference>
<dbReference type="GO" id="GO:0008194">
    <property type="term" value="F:UDP-glycosyltransferase activity"/>
    <property type="evidence" value="ECO:0007669"/>
    <property type="project" value="InterPro"/>
</dbReference>
<evidence type="ECO:0000256" key="2">
    <source>
        <dbReference type="ARBA" id="ARBA00022679"/>
    </source>
</evidence>
<dbReference type="AlphaFoldDB" id="A0A3S4AL35"/>
<feature type="compositionally biased region" description="Basic and acidic residues" evidence="3">
    <location>
        <begin position="569"/>
        <end position="579"/>
    </location>
</feature>
<feature type="region of interest" description="Disordered" evidence="3">
    <location>
        <begin position="557"/>
        <end position="579"/>
    </location>
</feature>
<proteinExistence type="predicted"/>
<dbReference type="PANTHER" id="PTHR48043:SF145">
    <property type="entry name" value="FI06409P-RELATED"/>
    <property type="match status" value="1"/>
</dbReference>
<keyword evidence="2" id="KW-0808">Transferase</keyword>
<organism evidence="4 5">
    <name type="scientific">Thermothielavioides terrestris</name>
    <dbReference type="NCBI Taxonomy" id="2587410"/>
    <lineage>
        <taxon>Eukaryota</taxon>
        <taxon>Fungi</taxon>
        <taxon>Dikarya</taxon>
        <taxon>Ascomycota</taxon>
        <taxon>Pezizomycotina</taxon>
        <taxon>Sordariomycetes</taxon>
        <taxon>Sordariomycetidae</taxon>
        <taxon>Sordariales</taxon>
        <taxon>Chaetomiaceae</taxon>
        <taxon>Thermothielavioides</taxon>
    </lineage>
</organism>
<dbReference type="Gene3D" id="3.40.50.2000">
    <property type="entry name" value="Glycogen Phosphorylase B"/>
    <property type="match status" value="2"/>
</dbReference>
<accession>A0A3S4AL35</accession>
<gene>
    <name evidence="4" type="ORF">TT172_LOCUS2678</name>
</gene>
<reference evidence="4 5" key="1">
    <citation type="submission" date="2018-04" db="EMBL/GenBank/DDBJ databases">
        <authorList>
            <person name="Huttner S."/>
            <person name="Dainat J."/>
        </authorList>
    </citation>
    <scope>NUCLEOTIDE SEQUENCE [LARGE SCALE GENOMIC DNA]</scope>
</reference>
<keyword evidence="1" id="KW-0328">Glycosyltransferase</keyword>
<dbReference type="InterPro" id="IPR050271">
    <property type="entry name" value="UDP-glycosyltransferase"/>
</dbReference>
<evidence type="ECO:0000256" key="3">
    <source>
        <dbReference type="SAM" id="MobiDB-lite"/>
    </source>
</evidence>
<dbReference type="EMBL" id="OUUZ01000003">
    <property type="protein sequence ID" value="SPQ20259.1"/>
    <property type="molecule type" value="Genomic_DNA"/>
</dbReference>
<dbReference type="InterPro" id="IPR002213">
    <property type="entry name" value="UDP_glucos_trans"/>
</dbReference>
<dbReference type="Pfam" id="PF00201">
    <property type="entry name" value="UDPGT"/>
    <property type="match status" value="1"/>
</dbReference>
<protein>
    <submittedName>
        <fullName evidence="4">E4d3a909-c372-4907-b60c-6e11c8b02241</fullName>
    </submittedName>
</protein>